<dbReference type="SMART" id="SM00233">
    <property type="entry name" value="PH"/>
    <property type="match status" value="1"/>
</dbReference>
<organism evidence="4 5">
    <name type="scientific">Larinioides sclopetarius</name>
    <dbReference type="NCBI Taxonomy" id="280406"/>
    <lineage>
        <taxon>Eukaryota</taxon>
        <taxon>Metazoa</taxon>
        <taxon>Ecdysozoa</taxon>
        <taxon>Arthropoda</taxon>
        <taxon>Chelicerata</taxon>
        <taxon>Arachnida</taxon>
        <taxon>Araneae</taxon>
        <taxon>Araneomorphae</taxon>
        <taxon>Entelegynae</taxon>
        <taxon>Araneoidea</taxon>
        <taxon>Araneidae</taxon>
        <taxon>Larinioides</taxon>
    </lineage>
</organism>
<evidence type="ECO:0000259" key="3">
    <source>
        <dbReference type="PROSITE" id="PS50003"/>
    </source>
</evidence>
<feature type="region of interest" description="Disordered" evidence="2">
    <location>
        <begin position="198"/>
        <end position="357"/>
    </location>
</feature>
<feature type="compositionally biased region" description="Polar residues" evidence="2">
    <location>
        <begin position="403"/>
        <end position="420"/>
    </location>
</feature>
<feature type="region of interest" description="Disordered" evidence="2">
    <location>
        <begin position="1"/>
        <end position="70"/>
    </location>
</feature>
<sequence length="748" mass="82030">MSRDSSSASHPVVGPTASSSSTTEVEQRNEASTTVVEDSNNNTSLLDRERASEAAGAENPSTSQHSPAVREIHKNSWLKKMPCIDKWSGKFPKSQKLEKFWVVFCVHDDKEAFLEFYENRRSAYSHMPLSNVSLSTCLHISPTIVAQGNDHEFVITLDNQVIRLAASTNEQMLEWMDTLSTKLRELGVLEPKDNLYSKEPITTRPLSHQHSASGLSLESQSRADFSRLSIRDPNSPLPPVPSTVVQTSEPLESVASSSTVVYIRNPSSRRASLQTTSSSGISGSVTAVNTSEGTPTSSQSVPESVFTFDLPSVSDQNARPISRSNSSQDSISPVPSPNEVEQRVSSVPNTPSSEQSSLYEPLFYAPTPSVSLGVRNPSYENPPYPQRHIVYKPTPALPPRSSVDFQRTPSLVTGDRSNVHSPVRPSNLGNSNSTSDPSLNASSQQQCTSAATPSTSSAATSSPVVLLRTHSHLEPVCSSSERNSHPPLVERHPHNGMRLQSSSAFKNGTIPVDENGKPISLREAQVQKLQSEILHKSGVRLVLRKKDCLNAVAFVECFNCVWVAGWKQKEHPLLHNTFHVGDRLLSIAGLRILSVQDAYKAIKQQPSTVEFIVRRVPYGKILAIKREYEGQDLGIVREGGTAEIKEVKPSGIAFRQGLPAKASSLDGNSLCNWVLTEINHRPLNLFFKDNEVQDRLNAVGLDISLLVQPIELVKALKKQLKTIRGSNYFYRDLLAIGIAGATKQNFPR</sequence>
<dbReference type="PROSITE" id="PS50003">
    <property type="entry name" value="PH_DOMAIN"/>
    <property type="match status" value="1"/>
</dbReference>
<dbReference type="PANTHER" id="PTHR12345:SF11">
    <property type="entry name" value="FI13065P"/>
    <property type="match status" value="1"/>
</dbReference>
<evidence type="ECO:0000256" key="2">
    <source>
        <dbReference type="SAM" id="MobiDB-lite"/>
    </source>
</evidence>
<feature type="domain" description="PH" evidence="3">
    <location>
        <begin position="71"/>
        <end position="184"/>
    </location>
</feature>
<keyword evidence="5" id="KW-1185">Reference proteome</keyword>
<feature type="compositionally biased region" description="Low complexity" evidence="2">
    <location>
        <begin position="441"/>
        <end position="462"/>
    </location>
</feature>
<feature type="region of interest" description="Disordered" evidence="2">
    <location>
        <begin position="475"/>
        <end position="511"/>
    </location>
</feature>
<feature type="compositionally biased region" description="Polar residues" evidence="2">
    <location>
        <begin position="16"/>
        <end position="45"/>
    </location>
</feature>
<dbReference type="Pfam" id="PF00169">
    <property type="entry name" value="PH"/>
    <property type="match status" value="1"/>
</dbReference>
<evidence type="ECO:0000313" key="5">
    <source>
        <dbReference type="Proteomes" id="UP001497382"/>
    </source>
</evidence>
<feature type="compositionally biased region" description="Polar residues" evidence="2">
    <location>
        <begin position="204"/>
        <end position="223"/>
    </location>
</feature>
<keyword evidence="1" id="KW-0677">Repeat</keyword>
<dbReference type="InterPro" id="IPR051230">
    <property type="entry name" value="APP-Binding"/>
</dbReference>
<feature type="compositionally biased region" description="Low complexity" evidence="2">
    <location>
        <begin position="275"/>
        <end position="284"/>
    </location>
</feature>
<evidence type="ECO:0000256" key="1">
    <source>
        <dbReference type="ARBA" id="ARBA00022737"/>
    </source>
</evidence>
<dbReference type="Gene3D" id="2.30.29.30">
    <property type="entry name" value="Pleckstrin-homology domain (PH domain)/Phosphotyrosine-binding domain (PTB)"/>
    <property type="match status" value="1"/>
</dbReference>
<gene>
    <name evidence="4" type="ORF">LARSCL_LOCUS2162</name>
</gene>
<name>A0AAV1Z0B0_9ARAC</name>
<reference evidence="4 5" key="1">
    <citation type="submission" date="2024-04" db="EMBL/GenBank/DDBJ databases">
        <authorList>
            <person name="Rising A."/>
            <person name="Reimegard J."/>
            <person name="Sonavane S."/>
            <person name="Akerstrom W."/>
            <person name="Nylinder S."/>
            <person name="Hedman E."/>
            <person name="Kallberg Y."/>
        </authorList>
    </citation>
    <scope>NUCLEOTIDE SEQUENCE [LARGE SCALE GENOMIC DNA]</scope>
</reference>
<dbReference type="Proteomes" id="UP001497382">
    <property type="component" value="Unassembled WGS sequence"/>
</dbReference>
<evidence type="ECO:0000313" key="4">
    <source>
        <dbReference type="EMBL" id="CAL1264795.1"/>
    </source>
</evidence>
<dbReference type="EMBL" id="CAXIEN010000014">
    <property type="protein sequence ID" value="CAL1264795.1"/>
    <property type="molecule type" value="Genomic_DNA"/>
</dbReference>
<comment type="caution">
    <text evidence="4">The sequence shown here is derived from an EMBL/GenBank/DDBJ whole genome shotgun (WGS) entry which is preliminary data.</text>
</comment>
<feature type="compositionally biased region" description="Polar residues" evidence="2">
    <location>
        <begin position="243"/>
        <end position="274"/>
    </location>
</feature>
<protein>
    <recommendedName>
        <fullName evidence="3">PH domain-containing protein</fullName>
    </recommendedName>
</protein>
<dbReference type="InterPro" id="IPR001849">
    <property type="entry name" value="PH_domain"/>
</dbReference>
<proteinExistence type="predicted"/>
<feature type="compositionally biased region" description="Polar residues" evidence="2">
    <location>
        <begin position="343"/>
        <end position="357"/>
    </location>
</feature>
<feature type="compositionally biased region" description="Polar residues" evidence="2">
    <location>
        <begin position="427"/>
        <end position="440"/>
    </location>
</feature>
<dbReference type="GO" id="GO:0005886">
    <property type="term" value="C:plasma membrane"/>
    <property type="evidence" value="ECO:0007669"/>
    <property type="project" value="TreeGrafter"/>
</dbReference>
<feature type="compositionally biased region" description="Low complexity" evidence="2">
    <location>
        <begin position="322"/>
        <end position="332"/>
    </location>
</feature>
<feature type="compositionally biased region" description="Basic and acidic residues" evidence="2">
    <location>
        <begin position="482"/>
        <end position="493"/>
    </location>
</feature>
<dbReference type="GO" id="GO:0005737">
    <property type="term" value="C:cytoplasm"/>
    <property type="evidence" value="ECO:0007669"/>
    <property type="project" value="TreeGrafter"/>
</dbReference>
<dbReference type="SUPFAM" id="SSF50729">
    <property type="entry name" value="PH domain-like"/>
    <property type="match status" value="1"/>
</dbReference>
<dbReference type="AlphaFoldDB" id="A0AAV1Z0B0"/>
<dbReference type="InterPro" id="IPR011993">
    <property type="entry name" value="PH-like_dom_sf"/>
</dbReference>
<accession>A0AAV1Z0B0</accession>
<feature type="region of interest" description="Disordered" evidence="2">
    <location>
        <begin position="374"/>
        <end position="462"/>
    </location>
</feature>
<feature type="compositionally biased region" description="Polar residues" evidence="2">
    <location>
        <begin position="285"/>
        <end position="302"/>
    </location>
</feature>
<dbReference type="PANTHER" id="PTHR12345">
    <property type="entry name" value="SYNTENIN RELATED"/>
    <property type="match status" value="1"/>
</dbReference>